<dbReference type="FunFam" id="3.20.20.70:FF:000107">
    <property type="entry name" value="Tryptophan synthase alpha chain, chloroplastic"/>
    <property type="match status" value="1"/>
</dbReference>
<dbReference type="Gramene" id="OPUNC03G34500.5">
    <property type="protein sequence ID" value="OPUNC03G34500.5"/>
    <property type="gene ID" value="OPUNC03G34500"/>
</dbReference>
<evidence type="ECO:0000256" key="6">
    <source>
        <dbReference type="ARBA" id="ARBA00049047"/>
    </source>
</evidence>
<dbReference type="InterPro" id="IPR002028">
    <property type="entry name" value="Trp_synthase_suA"/>
</dbReference>
<dbReference type="Pfam" id="PF00290">
    <property type="entry name" value="Trp_syntA"/>
    <property type="match status" value="1"/>
</dbReference>
<dbReference type="GO" id="GO:0009507">
    <property type="term" value="C:chloroplast"/>
    <property type="evidence" value="ECO:0007669"/>
    <property type="project" value="TreeGrafter"/>
</dbReference>
<dbReference type="HAMAP" id="MF_00131">
    <property type="entry name" value="Trp_synth_alpha"/>
    <property type="match status" value="1"/>
</dbReference>
<dbReference type="AlphaFoldDB" id="A0A0E0KK75"/>
<dbReference type="EnsemblPlants" id="OPUNC03G34500.5">
    <property type="protein sequence ID" value="OPUNC03G34500.5"/>
    <property type="gene ID" value="OPUNC03G34500"/>
</dbReference>
<dbReference type="Proteomes" id="UP000026962">
    <property type="component" value="Chromosome 3"/>
</dbReference>
<evidence type="ECO:0000256" key="7">
    <source>
        <dbReference type="ARBA" id="ARBA00060788"/>
    </source>
</evidence>
<accession>A0A0E0KK75</accession>
<evidence type="ECO:0000256" key="9">
    <source>
        <dbReference type="SAM" id="MobiDB-lite"/>
    </source>
</evidence>
<comment type="pathway">
    <text evidence="1">Amino-acid biosynthesis; L-tryptophan biosynthesis; L-tryptophan from chorismate: step 5/5.</text>
</comment>
<name>A0A0E0KK75_ORYPU</name>
<comment type="catalytic activity">
    <reaction evidence="6">
        <text>(1S,2R)-1-C-(indol-3-yl)glycerol 3-phosphate + L-serine = D-glyceraldehyde 3-phosphate + L-tryptophan + H2O</text>
        <dbReference type="Rhea" id="RHEA:10532"/>
        <dbReference type="ChEBI" id="CHEBI:15377"/>
        <dbReference type="ChEBI" id="CHEBI:33384"/>
        <dbReference type="ChEBI" id="CHEBI:57912"/>
        <dbReference type="ChEBI" id="CHEBI:58866"/>
        <dbReference type="ChEBI" id="CHEBI:59776"/>
        <dbReference type="EC" id="4.2.1.20"/>
    </reaction>
</comment>
<feature type="region of interest" description="Disordered" evidence="9">
    <location>
        <begin position="1"/>
        <end position="28"/>
    </location>
</feature>
<keyword evidence="2" id="KW-0028">Amino-acid biosynthesis</keyword>
<evidence type="ECO:0000256" key="5">
    <source>
        <dbReference type="ARBA" id="ARBA00023239"/>
    </source>
</evidence>
<evidence type="ECO:0000313" key="11">
    <source>
        <dbReference type="Proteomes" id="UP000026962"/>
    </source>
</evidence>
<sequence length="278" mass="28825">MAFTVKASSPSPAASSSARHPGGQHGAAPGRLAVRKLTAAAAAASLRLDRAPAAAEPAAGVELGVPFSDPYNDGPVIQASAARALAAGATMDGIMSMLKEVTPELSCPVLLFSYLGPIVRRGPANFTAAAKQAGVQGLIVPDLPYLEACPFRSEVIKNNLELVLLTTPTTPADRMKAIAAASGGFVYLVSVNGVTGSRQDVNPRVEHLLQEIKQVTDKAVCVGYGISTPDHVRQIAEWGADGVIIGSAMVRQLGEAASPKQGLKRLEKYARSLKNALP</sequence>
<dbReference type="InterPro" id="IPR011060">
    <property type="entry name" value="RibuloseP-bd_barrel"/>
</dbReference>
<organism evidence="10">
    <name type="scientific">Oryza punctata</name>
    <name type="common">Red rice</name>
    <dbReference type="NCBI Taxonomy" id="4537"/>
    <lineage>
        <taxon>Eukaryota</taxon>
        <taxon>Viridiplantae</taxon>
        <taxon>Streptophyta</taxon>
        <taxon>Embryophyta</taxon>
        <taxon>Tracheophyta</taxon>
        <taxon>Spermatophyta</taxon>
        <taxon>Magnoliopsida</taxon>
        <taxon>Liliopsida</taxon>
        <taxon>Poales</taxon>
        <taxon>Poaceae</taxon>
        <taxon>BOP clade</taxon>
        <taxon>Oryzoideae</taxon>
        <taxon>Oryzeae</taxon>
        <taxon>Oryzinae</taxon>
        <taxon>Oryza</taxon>
    </lineage>
</organism>
<reference evidence="10" key="1">
    <citation type="submission" date="2015-04" db="UniProtKB">
        <authorList>
            <consortium name="EnsemblPlants"/>
        </authorList>
    </citation>
    <scope>IDENTIFICATION</scope>
</reference>
<dbReference type="OMA" id="VWLMKRW"/>
<reference evidence="10" key="2">
    <citation type="submission" date="2018-05" db="EMBL/GenBank/DDBJ databases">
        <title>OpunRS2 (Oryza punctata Reference Sequence Version 2).</title>
        <authorList>
            <person name="Zhang J."/>
            <person name="Kudrna D."/>
            <person name="Lee S."/>
            <person name="Talag J."/>
            <person name="Welchert J."/>
            <person name="Wing R.A."/>
        </authorList>
    </citation>
    <scope>NUCLEOTIDE SEQUENCE [LARGE SCALE GENOMIC DNA]</scope>
</reference>
<evidence type="ECO:0000256" key="2">
    <source>
        <dbReference type="ARBA" id="ARBA00022605"/>
    </source>
</evidence>
<keyword evidence="11" id="KW-1185">Reference proteome</keyword>
<dbReference type="SUPFAM" id="SSF51366">
    <property type="entry name" value="Ribulose-phoshate binding barrel"/>
    <property type="match status" value="1"/>
</dbReference>
<keyword evidence="4" id="KW-0057">Aromatic amino acid biosynthesis</keyword>
<dbReference type="UniPathway" id="UPA00035">
    <property type="reaction ID" value="UER00044"/>
</dbReference>
<dbReference type="NCBIfam" id="TIGR00262">
    <property type="entry name" value="trpA"/>
    <property type="match status" value="1"/>
</dbReference>
<protein>
    <submittedName>
        <fullName evidence="10">Uncharacterized protein</fullName>
    </submittedName>
</protein>
<dbReference type="PANTHER" id="PTHR43406:SF3">
    <property type="entry name" value="TRYPTOPHAN SYNTHASE"/>
    <property type="match status" value="1"/>
</dbReference>
<dbReference type="GO" id="GO:0005829">
    <property type="term" value="C:cytosol"/>
    <property type="evidence" value="ECO:0007669"/>
    <property type="project" value="TreeGrafter"/>
</dbReference>
<keyword evidence="5" id="KW-0456">Lyase</keyword>
<dbReference type="CDD" id="cd04724">
    <property type="entry name" value="Tryptophan_synthase_alpha"/>
    <property type="match status" value="1"/>
</dbReference>
<evidence type="ECO:0000256" key="3">
    <source>
        <dbReference type="ARBA" id="ARBA00022822"/>
    </source>
</evidence>
<evidence type="ECO:0000256" key="8">
    <source>
        <dbReference type="RuleBase" id="RU003662"/>
    </source>
</evidence>
<dbReference type="InterPro" id="IPR013785">
    <property type="entry name" value="Aldolase_TIM"/>
</dbReference>
<dbReference type="GO" id="GO:0004834">
    <property type="term" value="F:tryptophan synthase activity"/>
    <property type="evidence" value="ECO:0007669"/>
    <property type="project" value="UniProtKB-EC"/>
</dbReference>
<comment type="similarity">
    <text evidence="7 8">Belongs to the TrpA family.</text>
</comment>
<evidence type="ECO:0000313" key="10">
    <source>
        <dbReference type="EnsemblPlants" id="OPUNC03G34500.5"/>
    </source>
</evidence>
<dbReference type="PANTHER" id="PTHR43406">
    <property type="entry name" value="TRYPTOPHAN SYNTHASE, ALPHA CHAIN"/>
    <property type="match status" value="1"/>
</dbReference>
<dbReference type="Gene3D" id="3.20.20.70">
    <property type="entry name" value="Aldolase class I"/>
    <property type="match status" value="1"/>
</dbReference>
<keyword evidence="3" id="KW-0822">Tryptophan biosynthesis</keyword>
<feature type="compositionally biased region" description="Low complexity" evidence="9">
    <location>
        <begin position="7"/>
        <end position="18"/>
    </location>
</feature>
<proteinExistence type="inferred from homology"/>
<evidence type="ECO:0000256" key="1">
    <source>
        <dbReference type="ARBA" id="ARBA00004733"/>
    </source>
</evidence>
<evidence type="ECO:0000256" key="4">
    <source>
        <dbReference type="ARBA" id="ARBA00023141"/>
    </source>
</evidence>